<dbReference type="GeneID" id="117232598"/>
<dbReference type="InterPro" id="IPR048365">
    <property type="entry name" value="TNP-like_RNaseH_N"/>
</dbReference>
<keyword evidence="2" id="KW-1185">Reference proteome</keyword>
<evidence type="ECO:0000313" key="2">
    <source>
        <dbReference type="Proteomes" id="UP000504631"/>
    </source>
</evidence>
<dbReference type="AlphaFoldDB" id="A0A6J3K6Y3"/>
<protein>
    <submittedName>
        <fullName evidence="3">Uncharacterized protein LOC117232598</fullName>
    </submittedName>
</protein>
<accession>A0A6J3K6Y3</accession>
<gene>
    <name evidence="3" type="primary">LOC117232598</name>
</gene>
<proteinExistence type="predicted"/>
<reference evidence="3" key="1">
    <citation type="submission" date="2025-08" db="UniProtKB">
        <authorList>
            <consortium name="RefSeq"/>
        </authorList>
    </citation>
    <scope>IDENTIFICATION</scope>
    <source>
        <tissue evidence="3">Muscle</tissue>
    </source>
</reference>
<evidence type="ECO:0000259" key="1">
    <source>
        <dbReference type="Pfam" id="PF21787"/>
    </source>
</evidence>
<sequence>MSLTDFDDLMTLQSSNIRYLATQGLVLQYQSLTNKYTQPIAGFALKRSACEEYLAKIVFKATYLLKNVGAFIHDVIGDSALTNRGMTRLSMQTTFTK</sequence>
<dbReference type="Proteomes" id="UP000504631">
    <property type="component" value="Unplaced"/>
</dbReference>
<organism evidence="2 3">
    <name type="scientific">Bombus vosnesenskii</name>
    <dbReference type="NCBI Taxonomy" id="207650"/>
    <lineage>
        <taxon>Eukaryota</taxon>
        <taxon>Metazoa</taxon>
        <taxon>Ecdysozoa</taxon>
        <taxon>Arthropoda</taxon>
        <taxon>Hexapoda</taxon>
        <taxon>Insecta</taxon>
        <taxon>Pterygota</taxon>
        <taxon>Neoptera</taxon>
        <taxon>Endopterygota</taxon>
        <taxon>Hymenoptera</taxon>
        <taxon>Apocrita</taxon>
        <taxon>Aculeata</taxon>
        <taxon>Apoidea</taxon>
        <taxon>Anthophila</taxon>
        <taxon>Apidae</taxon>
        <taxon>Bombus</taxon>
        <taxon>Pyrobombus</taxon>
    </lineage>
</organism>
<feature type="domain" description="Transposable element P transposase-like RNase H" evidence="1">
    <location>
        <begin position="18"/>
        <end position="88"/>
    </location>
</feature>
<evidence type="ECO:0000313" key="3">
    <source>
        <dbReference type="RefSeq" id="XP_033347944.1"/>
    </source>
</evidence>
<name>A0A6J3K6Y3_9HYME</name>
<dbReference type="RefSeq" id="XP_033347944.1">
    <property type="nucleotide sequence ID" value="XM_033492053.1"/>
</dbReference>
<dbReference type="KEGG" id="bvk:117232598"/>
<dbReference type="Pfam" id="PF21787">
    <property type="entry name" value="TNP-like_RNaseH_N"/>
    <property type="match status" value="1"/>
</dbReference>